<dbReference type="EMBL" id="AAXG02000028">
    <property type="protein sequence ID" value="EDM99254.1"/>
    <property type="molecule type" value="Genomic_DNA"/>
</dbReference>
<sequence>MLTDMFTLQQVLLSFENTLRIEYTETDVARIIKTARQKLENAYQCRLDQPVYTVQAQNELVSENLNVFLQELAECLKQLTALTSISMYTKKPPINLADVNYLGFTSETLTTALKYLQDRVCYEKRGTIIPALVSALNNVEMSQIKRLFIVMLVMESLGLFEGVAACAQLLYIGGLVL</sequence>
<dbReference type="STRING" id="411467.BACCAP_03183"/>
<keyword evidence="2" id="KW-1185">Reference proteome</keyword>
<reference evidence="1 2" key="1">
    <citation type="submission" date="2007-04" db="EMBL/GenBank/DDBJ databases">
        <authorList>
            <person name="Fulton L."/>
            <person name="Clifton S."/>
            <person name="Fulton B."/>
            <person name="Xu J."/>
            <person name="Minx P."/>
            <person name="Pepin K.H."/>
            <person name="Johnson M."/>
            <person name="Thiruvilangam P."/>
            <person name="Bhonagiri V."/>
            <person name="Nash W.E."/>
            <person name="Mardis E.R."/>
            <person name="Wilson R.K."/>
        </authorList>
    </citation>
    <scope>NUCLEOTIDE SEQUENCE [LARGE SCALE GENOMIC DNA]</scope>
    <source>
        <strain evidence="1 2">ATCC 29799</strain>
    </source>
</reference>
<name>A6NY83_9FIRM</name>
<evidence type="ECO:0000313" key="1">
    <source>
        <dbReference type="EMBL" id="EDM99254.1"/>
    </source>
</evidence>
<comment type="caution">
    <text evidence="1">The sequence shown here is derived from an EMBL/GenBank/DDBJ whole genome shotgun (WGS) entry which is preliminary data.</text>
</comment>
<protein>
    <submittedName>
        <fullName evidence="1">Uncharacterized protein</fullName>
    </submittedName>
</protein>
<organism evidence="1 2">
    <name type="scientific">Pseudoflavonifractor capillosus ATCC 29799</name>
    <dbReference type="NCBI Taxonomy" id="411467"/>
    <lineage>
        <taxon>Bacteria</taxon>
        <taxon>Bacillati</taxon>
        <taxon>Bacillota</taxon>
        <taxon>Clostridia</taxon>
        <taxon>Eubacteriales</taxon>
        <taxon>Oscillospiraceae</taxon>
        <taxon>Pseudoflavonifractor</taxon>
    </lineage>
</organism>
<dbReference type="Proteomes" id="UP000003639">
    <property type="component" value="Unassembled WGS sequence"/>
</dbReference>
<proteinExistence type="predicted"/>
<evidence type="ECO:0000313" key="2">
    <source>
        <dbReference type="Proteomes" id="UP000003639"/>
    </source>
</evidence>
<dbReference type="RefSeq" id="WP_006573691.1">
    <property type="nucleotide sequence ID" value="NZ_AAXG02000028.1"/>
</dbReference>
<gene>
    <name evidence="1" type="ORF">BACCAP_03183</name>
</gene>
<dbReference type="OrthoDB" id="9971444at2"/>
<accession>A6NY83</accession>
<dbReference type="AlphaFoldDB" id="A6NY83"/>
<reference evidence="1 2" key="2">
    <citation type="submission" date="2007-06" db="EMBL/GenBank/DDBJ databases">
        <title>Draft genome sequence of Pseudoflavonifractor capillosus ATCC 29799.</title>
        <authorList>
            <person name="Sudarsanam P."/>
            <person name="Ley R."/>
            <person name="Guruge J."/>
            <person name="Turnbaugh P.J."/>
            <person name="Mahowald M."/>
            <person name="Liep D."/>
            <person name="Gordon J."/>
        </authorList>
    </citation>
    <scope>NUCLEOTIDE SEQUENCE [LARGE SCALE GENOMIC DNA]</scope>
    <source>
        <strain evidence="1 2">ATCC 29799</strain>
    </source>
</reference>